<evidence type="ECO:0000256" key="7">
    <source>
        <dbReference type="HAMAP-Rule" id="MF_01331"/>
    </source>
</evidence>
<evidence type="ECO:0000256" key="4">
    <source>
        <dbReference type="ARBA" id="ARBA00022980"/>
    </source>
</evidence>
<organism evidence="12 13">
    <name type="scientific">Candidatus Kaiserbacteria bacterium RIFCSPHIGHO2_01_FULL_49_13</name>
    <dbReference type="NCBI Taxonomy" id="1798477"/>
    <lineage>
        <taxon>Bacteria</taxon>
        <taxon>Candidatus Kaiseribacteriota</taxon>
    </lineage>
</organism>
<dbReference type="HAMAP" id="MF_01331_B">
    <property type="entry name" value="Ribosomal_uL22_B"/>
    <property type="match status" value="1"/>
</dbReference>
<reference evidence="12 13" key="1">
    <citation type="journal article" date="2016" name="Nat. Commun.">
        <title>Thousands of microbial genomes shed light on interconnected biogeochemical processes in an aquifer system.</title>
        <authorList>
            <person name="Anantharaman K."/>
            <person name="Brown C.T."/>
            <person name="Hug L.A."/>
            <person name="Sharon I."/>
            <person name="Castelle C.J."/>
            <person name="Probst A.J."/>
            <person name="Thomas B.C."/>
            <person name="Singh A."/>
            <person name="Wilkins M.J."/>
            <person name="Karaoz U."/>
            <person name="Brodie E.L."/>
            <person name="Williams K.H."/>
            <person name="Hubbard S.S."/>
            <person name="Banfield J.F."/>
        </authorList>
    </citation>
    <scope>NUCLEOTIDE SEQUENCE [LARGE SCALE GENOMIC DNA]</scope>
</reference>
<evidence type="ECO:0000256" key="8">
    <source>
        <dbReference type="RuleBase" id="RU004005"/>
    </source>
</evidence>
<dbReference type="PANTHER" id="PTHR13501">
    <property type="entry name" value="CHLOROPLAST 50S RIBOSOMAL PROTEIN L22-RELATED"/>
    <property type="match status" value="1"/>
</dbReference>
<keyword evidence="5 7" id="KW-0687">Ribonucleoprotein</keyword>
<accession>A0A1F6CDH4</accession>
<dbReference type="AlphaFoldDB" id="A0A1F6CDH4"/>
<feature type="region of interest" description="Disordered" evidence="11">
    <location>
        <begin position="102"/>
        <end position="122"/>
    </location>
</feature>
<dbReference type="InterPro" id="IPR047867">
    <property type="entry name" value="Ribosomal_uL22_bac/org-type"/>
</dbReference>
<evidence type="ECO:0000256" key="1">
    <source>
        <dbReference type="ARBA" id="ARBA00009451"/>
    </source>
</evidence>
<comment type="function">
    <text evidence="7 10">This protein binds specifically to 23S rRNA; its binding is stimulated by other ribosomal proteins, e.g., L4, L17, and L20. It is important during the early stages of 50S assembly. It makes multiple contacts with different domains of the 23S rRNA in the assembled 50S subunit and ribosome.</text>
</comment>
<comment type="caution">
    <text evidence="12">The sequence shown here is derived from an EMBL/GenBank/DDBJ whole genome shotgun (WGS) entry which is preliminary data.</text>
</comment>
<evidence type="ECO:0000313" key="12">
    <source>
        <dbReference type="EMBL" id="OGG47223.1"/>
    </source>
</evidence>
<dbReference type="PANTHER" id="PTHR13501:SF8">
    <property type="entry name" value="LARGE RIBOSOMAL SUBUNIT PROTEIN UL22M"/>
    <property type="match status" value="1"/>
</dbReference>
<evidence type="ECO:0000256" key="9">
    <source>
        <dbReference type="RuleBase" id="RU004006"/>
    </source>
</evidence>
<evidence type="ECO:0000256" key="2">
    <source>
        <dbReference type="ARBA" id="ARBA00022730"/>
    </source>
</evidence>
<proteinExistence type="inferred from homology"/>
<dbReference type="GO" id="GO:0003735">
    <property type="term" value="F:structural constituent of ribosome"/>
    <property type="evidence" value="ECO:0007669"/>
    <property type="project" value="InterPro"/>
</dbReference>
<dbReference type="Pfam" id="PF00237">
    <property type="entry name" value="Ribosomal_L22"/>
    <property type="match status" value="1"/>
</dbReference>
<gene>
    <name evidence="7" type="primary">rplV</name>
    <name evidence="12" type="ORF">A2671_02470</name>
</gene>
<dbReference type="Gene3D" id="3.90.470.10">
    <property type="entry name" value="Ribosomal protein L22/L17"/>
    <property type="match status" value="1"/>
</dbReference>
<dbReference type="SUPFAM" id="SSF54843">
    <property type="entry name" value="Ribosomal protein L22"/>
    <property type="match status" value="1"/>
</dbReference>
<comment type="function">
    <text evidence="7">The globular domain of the protein is located near the polypeptide exit tunnel on the outside of the subunit, while an extended beta-hairpin is found that lines the wall of the exit tunnel in the center of the 70S ribosome.</text>
</comment>
<keyword evidence="2 7" id="KW-0699">rRNA-binding</keyword>
<dbReference type="GO" id="GO:0019843">
    <property type="term" value="F:rRNA binding"/>
    <property type="evidence" value="ECO:0007669"/>
    <property type="project" value="UniProtKB-UniRule"/>
</dbReference>
<evidence type="ECO:0000256" key="10">
    <source>
        <dbReference type="RuleBase" id="RU004008"/>
    </source>
</evidence>
<dbReference type="InterPro" id="IPR005727">
    <property type="entry name" value="Ribosomal_uL22_bac/chlpt-type"/>
</dbReference>
<comment type="similarity">
    <text evidence="1 7 8">Belongs to the universal ribosomal protein uL22 family.</text>
</comment>
<dbReference type="NCBIfam" id="TIGR01044">
    <property type="entry name" value="rplV_bact"/>
    <property type="match status" value="1"/>
</dbReference>
<evidence type="ECO:0000256" key="5">
    <source>
        <dbReference type="ARBA" id="ARBA00023274"/>
    </source>
</evidence>
<dbReference type="Proteomes" id="UP000178344">
    <property type="component" value="Unassembled WGS sequence"/>
</dbReference>
<dbReference type="InterPro" id="IPR001063">
    <property type="entry name" value="Ribosomal_uL22"/>
</dbReference>
<dbReference type="InterPro" id="IPR036394">
    <property type="entry name" value="Ribosomal_uL22_sf"/>
</dbReference>
<comment type="subunit">
    <text evidence="7 9">Part of the 50S ribosomal subunit.</text>
</comment>
<name>A0A1F6CDH4_9BACT</name>
<dbReference type="GO" id="GO:0022625">
    <property type="term" value="C:cytosolic large ribosomal subunit"/>
    <property type="evidence" value="ECO:0007669"/>
    <property type="project" value="TreeGrafter"/>
</dbReference>
<feature type="compositionally biased region" description="Polar residues" evidence="11">
    <location>
        <begin position="102"/>
        <end position="113"/>
    </location>
</feature>
<dbReference type="GO" id="GO:0006412">
    <property type="term" value="P:translation"/>
    <property type="evidence" value="ECO:0007669"/>
    <property type="project" value="UniProtKB-UniRule"/>
</dbReference>
<evidence type="ECO:0000256" key="11">
    <source>
        <dbReference type="SAM" id="MobiDB-lite"/>
    </source>
</evidence>
<evidence type="ECO:0000256" key="3">
    <source>
        <dbReference type="ARBA" id="ARBA00022884"/>
    </source>
</evidence>
<evidence type="ECO:0000256" key="6">
    <source>
        <dbReference type="ARBA" id="ARBA00035207"/>
    </source>
</evidence>
<dbReference type="EMBL" id="MFKQ01000022">
    <property type="protein sequence ID" value="OGG47223.1"/>
    <property type="molecule type" value="Genomic_DNA"/>
</dbReference>
<keyword evidence="4 7" id="KW-0689">Ribosomal protein</keyword>
<evidence type="ECO:0000313" key="13">
    <source>
        <dbReference type="Proteomes" id="UP000178344"/>
    </source>
</evidence>
<dbReference type="CDD" id="cd00336">
    <property type="entry name" value="Ribosomal_L22"/>
    <property type="match status" value="1"/>
</dbReference>
<sequence length="122" mass="13469">MRAMLKNYRQAPRKVRLVADAIRGKSVPRALTILSHMDKRAAGPIEKLLNSAIANAKQTGVEKENLKVVRVAVDKGLVFKKYMPRARGRAAEIKKRTSRITLELSSSGNQESGSVKRAESAK</sequence>
<protein>
    <recommendedName>
        <fullName evidence="6 7">Large ribosomal subunit protein uL22</fullName>
    </recommendedName>
</protein>
<keyword evidence="3 7" id="KW-0694">RNA-binding</keyword>